<dbReference type="Gene3D" id="3.40.630.30">
    <property type="match status" value="1"/>
</dbReference>
<reference evidence="2 3" key="1">
    <citation type="submission" date="2023-04" db="EMBL/GenBank/DDBJ databases">
        <title>Genome of Basidiobolus ranarum AG-B5.</title>
        <authorList>
            <person name="Stajich J.E."/>
            <person name="Carter-House D."/>
            <person name="Gryganskyi A."/>
        </authorList>
    </citation>
    <scope>NUCLEOTIDE SEQUENCE [LARGE SCALE GENOMIC DNA]</scope>
    <source>
        <strain evidence="2 3">AG-B5</strain>
    </source>
</reference>
<name>A0ABR2WRF1_9FUNG</name>
<dbReference type="InterPro" id="IPR000182">
    <property type="entry name" value="GNAT_dom"/>
</dbReference>
<dbReference type="PANTHER" id="PTHR42791">
    <property type="entry name" value="GNAT FAMILY ACETYLTRANSFERASE"/>
    <property type="match status" value="1"/>
</dbReference>
<dbReference type="InterPro" id="IPR052523">
    <property type="entry name" value="Trichothecene_AcTrans"/>
</dbReference>
<dbReference type="SUPFAM" id="SSF55729">
    <property type="entry name" value="Acyl-CoA N-acyltransferases (Nat)"/>
    <property type="match status" value="1"/>
</dbReference>
<organism evidence="2 3">
    <name type="scientific">Basidiobolus ranarum</name>
    <dbReference type="NCBI Taxonomy" id="34480"/>
    <lineage>
        <taxon>Eukaryota</taxon>
        <taxon>Fungi</taxon>
        <taxon>Fungi incertae sedis</taxon>
        <taxon>Zoopagomycota</taxon>
        <taxon>Entomophthoromycotina</taxon>
        <taxon>Basidiobolomycetes</taxon>
        <taxon>Basidiobolales</taxon>
        <taxon>Basidiobolaceae</taxon>
        <taxon>Basidiobolus</taxon>
    </lineage>
</organism>
<dbReference type="PANTHER" id="PTHR42791:SF1">
    <property type="entry name" value="N-ACETYLTRANSFERASE DOMAIN-CONTAINING PROTEIN"/>
    <property type="match status" value="1"/>
</dbReference>
<dbReference type="EMBL" id="JASJQH010000506">
    <property type="protein sequence ID" value="KAK9764049.1"/>
    <property type="molecule type" value="Genomic_DNA"/>
</dbReference>
<accession>A0ABR2WRF1</accession>
<dbReference type="Pfam" id="PF00583">
    <property type="entry name" value="Acetyltransf_1"/>
    <property type="match status" value="1"/>
</dbReference>
<feature type="domain" description="N-acetyltransferase" evidence="1">
    <location>
        <begin position="120"/>
        <end position="181"/>
    </location>
</feature>
<dbReference type="Proteomes" id="UP001479436">
    <property type="component" value="Unassembled WGS sequence"/>
</dbReference>
<comment type="caution">
    <text evidence="2">The sequence shown here is derived from an EMBL/GenBank/DDBJ whole genome shotgun (WGS) entry which is preliminary data.</text>
</comment>
<evidence type="ECO:0000313" key="3">
    <source>
        <dbReference type="Proteomes" id="UP001479436"/>
    </source>
</evidence>
<gene>
    <name evidence="2" type="ORF">K7432_008794</name>
</gene>
<evidence type="ECO:0000313" key="2">
    <source>
        <dbReference type="EMBL" id="KAK9764049.1"/>
    </source>
</evidence>
<protein>
    <recommendedName>
        <fullName evidence="1">N-acetyltransferase domain-containing protein</fullName>
    </recommendedName>
</protein>
<proteinExistence type="predicted"/>
<keyword evidence="3" id="KW-1185">Reference proteome</keyword>
<dbReference type="InterPro" id="IPR016181">
    <property type="entry name" value="Acyl_CoA_acyltransferase"/>
</dbReference>
<evidence type="ECO:0000259" key="1">
    <source>
        <dbReference type="Pfam" id="PF00583"/>
    </source>
</evidence>
<sequence>MRIHNDIKVEAGNPGQMEKIIECLEEAFEKVPFHISTIKYICGSDYSREVSQLLFEDAVNDAFQNGAVNTMDQCNAVSLWFKPGAHHGSIDANKWLPYIGEDGLERLKTFGEAMSRNQQEVVGDREVWHLYMIVSNRAGRGKRLASTLLKHSLERADKDGKYCYLECVDPSLVSYYQKFNFKPIKTVNIRPEVPITLMLREPHFIELPSSL</sequence>